<comment type="caution">
    <text evidence="1">The sequence shown here is derived from an EMBL/GenBank/DDBJ whole genome shotgun (WGS) entry which is preliminary data.</text>
</comment>
<dbReference type="AlphaFoldDB" id="X0XI95"/>
<evidence type="ECO:0000313" key="1">
    <source>
        <dbReference type="EMBL" id="GAG42874.1"/>
    </source>
</evidence>
<accession>X0XI95</accession>
<feature type="non-terminal residue" evidence="1">
    <location>
        <position position="1"/>
    </location>
</feature>
<gene>
    <name evidence="1" type="ORF">S01H1_84558</name>
</gene>
<organism evidence="1">
    <name type="scientific">marine sediment metagenome</name>
    <dbReference type="NCBI Taxonomy" id="412755"/>
    <lineage>
        <taxon>unclassified sequences</taxon>
        <taxon>metagenomes</taxon>
        <taxon>ecological metagenomes</taxon>
    </lineage>
</organism>
<name>X0XI95_9ZZZZ</name>
<dbReference type="EMBL" id="BARS01057763">
    <property type="protein sequence ID" value="GAG42874.1"/>
    <property type="molecule type" value="Genomic_DNA"/>
</dbReference>
<protein>
    <submittedName>
        <fullName evidence="1">Uncharacterized protein</fullName>
    </submittedName>
</protein>
<sequence>ARPGRYRGWLSAKVPQWVYTEGVNREFAYQEERGYFKRVKARGVDKCHQ</sequence>
<proteinExistence type="predicted"/>
<reference evidence="1" key="1">
    <citation type="journal article" date="2014" name="Front. Microbiol.">
        <title>High frequency of phylogenetically diverse reductive dehalogenase-homologous genes in deep subseafloor sedimentary metagenomes.</title>
        <authorList>
            <person name="Kawai M."/>
            <person name="Futagami T."/>
            <person name="Toyoda A."/>
            <person name="Takaki Y."/>
            <person name="Nishi S."/>
            <person name="Hori S."/>
            <person name="Arai W."/>
            <person name="Tsubouchi T."/>
            <person name="Morono Y."/>
            <person name="Uchiyama I."/>
            <person name="Ito T."/>
            <person name="Fujiyama A."/>
            <person name="Inagaki F."/>
            <person name="Takami H."/>
        </authorList>
    </citation>
    <scope>NUCLEOTIDE SEQUENCE</scope>
    <source>
        <strain evidence="1">Expedition CK06-06</strain>
    </source>
</reference>